<keyword evidence="7 9" id="KW-0472">Membrane</keyword>
<dbReference type="EMBL" id="FNPG01000026">
    <property type="protein sequence ID" value="SDY64263.1"/>
    <property type="molecule type" value="Genomic_DNA"/>
</dbReference>
<keyword evidence="4" id="KW-1003">Cell membrane</keyword>
<dbReference type="GO" id="GO:0055085">
    <property type="term" value="P:transmembrane transport"/>
    <property type="evidence" value="ECO:0007669"/>
    <property type="project" value="TreeGrafter"/>
</dbReference>
<comment type="subcellular location">
    <subcellularLocation>
        <location evidence="1">Cell membrane</location>
        <topology evidence="1">Multi-pass membrane protein</topology>
    </subcellularLocation>
</comment>
<dbReference type="Proteomes" id="UP000183918">
    <property type="component" value="Unassembled WGS sequence"/>
</dbReference>
<protein>
    <submittedName>
        <fullName evidence="10">Predicted PurR-regulated permease PerM</fullName>
    </submittedName>
</protein>
<feature type="region of interest" description="Disordered" evidence="8">
    <location>
        <begin position="404"/>
        <end position="463"/>
    </location>
</feature>
<evidence type="ECO:0000256" key="6">
    <source>
        <dbReference type="ARBA" id="ARBA00022989"/>
    </source>
</evidence>
<name>A0A1H3LIP5_9FIRM</name>
<evidence type="ECO:0000256" key="3">
    <source>
        <dbReference type="ARBA" id="ARBA00022448"/>
    </source>
</evidence>
<dbReference type="AlphaFoldDB" id="A0A1H3LIP5"/>
<evidence type="ECO:0000256" key="4">
    <source>
        <dbReference type="ARBA" id="ARBA00022475"/>
    </source>
</evidence>
<evidence type="ECO:0000256" key="9">
    <source>
        <dbReference type="SAM" id="Phobius"/>
    </source>
</evidence>
<accession>A0A1H3LIP5</accession>
<keyword evidence="11" id="KW-1185">Reference proteome</keyword>
<evidence type="ECO:0000256" key="5">
    <source>
        <dbReference type="ARBA" id="ARBA00022692"/>
    </source>
</evidence>
<evidence type="ECO:0000256" key="7">
    <source>
        <dbReference type="ARBA" id="ARBA00023136"/>
    </source>
</evidence>
<feature type="transmembrane region" description="Helical" evidence="9">
    <location>
        <begin position="41"/>
        <end position="59"/>
    </location>
</feature>
<dbReference type="Pfam" id="PF01594">
    <property type="entry name" value="AI-2E_transport"/>
    <property type="match status" value="1"/>
</dbReference>
<keyword evidence="5 9" id="KW-0812">Transmembrane</keyword>
<feature type="transmembrane region" description="Helical" evidence="9">
    <location>
        <begin position="279"/>
        <end position="307"/>
    </location>
</feature>
<feature type="transmembrane region" description="Helical" evidence="9">
    <location>
        <begin position="12"/>
        <end position="29"/>
    </location>
</feature>
<reference evidence="10 11" key="1">
    <citation type="submission" date="2016-10" db="EMBL/GenBank/DDBJ databases">
        <authorList>
            <person name="de Groot N.N."/>
        </authorList>
    </citation>
    <scope>NUCLEOTIDE SEQUENCE [LARGE SCALE GENOMIC DNA]</scope>
    <source>
        <strain evidence="10 11">DSM 14045</strain>
    </source>
</reference>
<gene>
    <name evidence="10" type="ORF">SAMN02910414_02026</name>
</gene>
<proteinExistence type="inferred from homology"/>
<keyword evidence="6 9" id="KW-1133">Transmembrane helix</keyword>
<evidence type="ECO:0000313" key="10">
    <source>
        <dbReference type="EMBL" id="SDY64263.1"/>
    </source>
</evidence>
<feature type="transmembrane region" description="Helical" evidence="9">
    <location>
        <begin position="79"/>
        <end position="101"/>
    </location>
</feature>
<dbReference type="GO" id="GO:0005886">
    <property type="term" value="C:plasma membrane"/>
    <property type="evidence" value="ECO:0007669"/>
    <property type="project" value="UniProtKB-SubCell"/>
</dbReference>
<comment type="similarity">
    <text evidence="2">Belongs to the autoinducer-2 exporter (AI-2E) (TC 2.A.86) family.</text>
</comment>
<organism evidence="10 11">
    <name type="scientific">Lachnobacterium bovis DSM 14045</name>
    <dbReference type="NCBI Taxonomy" id="1122142"/>
    <lineage>
        <taxon>Bacteria</taxon>
        <taxon>Bacillati</taxon>
        <taxon>Bacillota</taxon>
        <taxon>Clostridia</taxon>
        <taxon>Lachnospirales</taxon>
        <taxon>Lachnospiraceae</taxon>
        <taxon>Lachnobacterium</taxon>
    </lineage>
</organism>
<dbReference type="RefSeq" id="WP_074718619.1">
    <property type="nucleotide sequence ID" value="NZ_FNPG01000026.1"/>
</dbReference>
<dbReference type="OrthoDB" id="9793390at2"/>
<keyword evidence="3" id="KW-0813">Transport</keyword>
<evidence type="ECO:0000256" key="1">
    <source>
        <dbReference type="ARBA" id="ARBA00004651"/>
    </source>
</evidence>
<evidence type="ECO:0000256" key="8">
    <source>
        <dbReference type="SAM" id="MobiDB-lite"/>
    </source>
</evidence>
<dbReference type="InterPro" id="IPR002549">
    <property type="entry name" value="AI-2E-like"/>
</dbReference>
<evidence type="ECO:0000313" key="11">
    <source>
        <dbReference type="Proteomes" id="UP000183918"/>
    </source>
</evidence>
<evidence type="ECO:0000256" key="2">
    <source>
        <dbReference type="ARBA" id="ARBA00009773"/>
    </source>
</evidence>
<feature type="transmembrane region" description="Helical" evidence="9">
    <location>
        <begin position="175"/>
        <end position="194"/>
    </location>
</feature>
<dbReference type="PANTHER" id="PTHR21716">
    <property type="entry name" value="TRANSMEMBRANE PROTEIN"/>
    <property type="match status" value="1"/>
</dbReference>
<sequence length="463" mass="51489">MKFNKNWLDKKWVSYTVAICSGVVLYEILNNLSIFAKAISILYNFVYPVVIGIVIAYILDPMVVLLQEKVFKSIKSQKISRGISIFVTIVSLILFLSIIMIDLIPQLISSITGFAKQSKNYAGSFEKFIDEVNGMLETYNVNGSNLVSVGSSMANKVGAMISSNMSSIINTSFSIGKGLANGIIAFILAIYFLIDKENMIKGAKRLLRILVAPKTYDNLAVFWRKCNHILIKYIACDLLDGLIIGVINFIFMTILGMQYPLLISFIVGVTNLAPTFGPIVGGAIGGSILVLANPLSALWFIIFTIILQTLDGYVIKPKLFGDSLGVSSIWILIAIIVGGRMFGVVGIMIAIPVAAIIDYIYKEYFLYRMEEKKNIEHQAFDTYKDKSITLLKDIKDIKDKKNELDAKREAKKEAKREAKKESKTEKTAKAKTENITEKTAKAKTENITEESAKAKNELDNDKN</sequence>
<dbReference type="PANTHER" id="PTHR21716:SF53">
    <property type="entry name" value="PERMEASE PERM-RELATED"/>
    <property type="match status" value="1"/>
</dbReference>